<evidence type="ECO:0000313" key="2">
    <source>
        <dbReference type="EMBL" id="MPM61409.1"/>
    </source>
</evidence>
<proteinExistence type="predicted"/>
<keyword evidence="1" id="KW-0472">Membrane</keyword>
<name>A0A645B7F8_9ZZZZ</name>
<keyword evidence="1" id="KW-0812">Transmembrane</keyword>
<reference evidence="2" key="1">
    <citation type="submission" date="2019-08" db="EMBL/GenBank/DDBJ databases">
        <authorList>
            <person name="Kucharzyk K."/>
            <person name="Murdoch R.W."/>
            <person name="Higgins S."/>
            <person name="Loffler F."/>
        </authorList>
    </citation>
    <scope>NUCLEOTIDE SEQUENCE</scope>
</reference>
<feature type="transmembrane region" description="Helical" evidence="1">
    <location>
        <begin position="6"/>
        <end position="29"/>
    </location>
</feature>
<organism evidence="2">
    <name type="scientific">bioreactor metagenome</name>
    <dbReference type="NCBI Taxonomy" id="1076179"/>
    <lineage>
        <taxon>unclassified sequences</taxon>
        <taxon>metagenomes</taxon>
        <taxon>ecological metagenomes</taxon>
    </lineage>
</organism>
<dbReference type="AlphaFoldDB" id="A0A645B7F8"/>
<dbReference type="EMBL" id="VSSQ01018324">
    <property type="protein sequence ID" value="MPM61409.1"/>
    <property type="molecule type" value="Genomic_DNA"/>
</dbReference>
<keyword evidence="1" id="KW-1133">Transmembrane helix</keyword>
<comment type="caution">
    <text evidence="2">The sequence shown here is derived from an EMBL/GenBank/DDBJ whole genome shotgun (WGS) entry which is preliminary data.</text>
</comment>
<gene>
    <name evidence="2" type="ORF">SDC9_108267</name>
</gene>
<protein>
    <submittedName>
        <fullName evidence="2">Uncharacterized protein</fullName>
    </submittedName>
</protein>
<evidence type="ECO:0000256" key="1">
    <source>
        <dbReference type="SAM" id="Phobius"/>
    </source>
</evidence>
<sequence length="52" mass="5945">MVLQIFNAFLIAFAIGFITVPAFWLYGIYDAYTIAEKINNNEEVPKNVSVKF</sequence>
<accession>A0A645B7F8</accession>